<proteinExistence type="inferred from homology"/>
<dbReference type="EMBL" id="CP091244">
    <property type="protein sequence ID" value="UJS23032.1"/>
    <property type="molecule type" value="Genomic_DNA"/>
</dbReference>
<keyword evidence="1 6" id="KW-1277">Toxin-antitoxin system</keyword>
<keyword evidence="5 6" id="KW-0238">DNA-binding</keyword>
<comment type="caution">
    <text evidence="6">Lacks conserved residue(s) required for the propagation of feature annotation.</text>
</comment>
<evidence type="ECO:0000256" key="5">
    <source>
        <dbReference type="ARBA" id="ARBA00023125"/>
    </source>
</evidence>
<dbReference type="Proteomes" id="UP001054801">
    <property type="component" value="Chromosome"/>
</dbReference>
<dbReference type="Pfam" id="PF14487">
    <property type="entry name" value="DarT"/>
    <property type="match status" value="1"/>
</dbReference>
<keyword evidence="3" id="KW-0808">Transferase</keyword>
<dbReference type="RefSeq" id="WP_236496871.1">
    <property type="nucleotide sequence ID" value="NZ_CP091244.1"/>
</dbReference>
<name>A0ABY3SU33_9GAMM</name>
<dbReference type="InterPro" id="IPR029494">
    <property type="entry name" value="DarT"/>
</dbReference>
<reference evidence="8" key="1">
    <citation type="journal article" date="2022" name="Microorganisms">
        <title>Two New Species of Filamentous Sulfur Bacteria of the Genus Thiothrix, Thiothrix winogradskyi sp. nov. and 'Candidatus Thiothrix sulfatifontis' sp. nov.</title>
        <authorList>
            <person name="Ravin N.V."/>
            <person name="Rossetti S."/>
            <person name="Beletsky A.V."/>
            <person name="Kadnikov V.V."/>
            <person name="Rudenko T.S."/>
            <person name="Smolyakov D.D."/>
            <person name="Moskvitina M.I."/>
            <person name="Gureeva M.V."/>
            <person name="Mardanov A.V."/>
            <person name="Grabovich M.Y."/>
        </authorList>
    </citation>
    <scope>NUCLEOTIDE SEQUENCE</scope>
    <source>
        <strain evidence="8">CT3</strain>
    </source>
</reference>
<organism evidence="8 9">
    <name type="scientific">Thiothrix winogradskyi</name>
    <dbReference type="NCBI Taxonomy" id="96472"/>
    <lineage>
        <taxon>Bacteria</taxon>
        <taxon>Pseudomonadati</taxon>
        <taxon>Pseudomonadota</taxon>
        <taxon>Gammaproteobacteria</taxon>
        <taxon>Thiotrichales</taxon>
        <taxon>Thiotrichaceae</taxon>
        <taxon>Thiothrix</taxon>
    </lineage>
</organism>
<gene>
    <name evidence="8" type="ORF">L2Y54_13905</name>
</gene>
<evidence type="ECO:0000256" key="6">
    <source>
        <dbReference type="PROSITE-ProRule" id="PRU01362"/>
    </source>
</evidence>
<keyword evidence="9" id="KW-1185">Reference proteome</keyword>
<evidence type="ECO:0000259" key="7">
    <source>
        <dbReference type="PROSITE" id="PS52018"/>
    </source>
</evidence>
<evidence type="ECO:0000313" key="8">
    <source>
        <dbReference type="EMBL" id="UJS23032.1"/>
    </source>
</evidence>
<evidence type="ECO:0000313" key="9">
    <source>
        <dbReference type="Proteomes" id="UP001054801"/>
    </source>
</evidence>
<keyword evidence="4" id="KW-0548">Nucleotidyltransferase</keyword>
<comment type="similarity">
    <text evidence="6">Belongs to the DarT ADP-ribosyltransferase family.</text>
</comment>
<evidence type="ECO:0000256" key="3">
    <source>
        <dbReference type="ARBA" id="ARBA00022679"/>
    </source>
</evidence>
<protein>
    <submittedName>
        <fullName evidence="8">DUF4433 domain-containing protein</fullName>
    </submittedName>
</protein>
<feature type="domain" description="DarT" evidence="7">
    <location>
        <begin position="144"/>
        <end position="267"/>
    </location>
</feature>
<keyword evidence="2" id="KW-0328">Glycosyltransferase</keyword>
<sequence>MTAQTHEILILEGQKTSMACCPPLPENEPRITKSAQTMLSSACWRGYIGTWEIKQGRLFLVGLSGNYNLGEGEPIFADWLSGEITIPEGEILNYIHGGFATVYEREQRIHIERGVVVKAIEVSNRPTHQDASEIKKFVESRGIMSLLHFTRVANVPEILKHGLLGRESIVTRGLSASFNDQYRYDNAADSVCASISFPNYKMFYSLQQRSLDDDWVVLRLNPKILWEIPCAYCFSNAASSKVTKIPIEERMRFKALASMFEDIPQAS</sequence>
<evidence type="ECO:0000256" key="4">
    <source>
        <dbReference type="ARBA" id="ARBA00022695"/>
    </source>
</evidence>
<dbReference type="PROSITE" id="PS52018">
    <property type="entry name" value="DART"/>
    <property type="match status" value="1"/>
</dbReference>
<accession>A0ABY3SU33</accession>
<evidence type="ECO:0000256" key="2">
    <source>
        <dbReference type="ARBA" id="ARBA00022676"/>
    </source>
</evidence>
<evidence type="ECO:0000256" key="1">
    <source>
        <dbReference type="ARBA" id="ARBA00022649"/>
    </source>
</evidence>